<dbReference type="Proteomes" id="UP000031549">
    <property type="component" value="Unassembled WGS sequence"/>
</dbReference>
<evidence type="ECO:0000259" key="1">
    <source>
        <dbReference type="Pfam" id="PF10592"/>
    </source>
</evidence>
<evidence type="ECO:0000313" key="3">
    <source>
        <dbReference type="Proteomes" id="UP000031549"/>
    </source>
</evidence>
<dbReference type="AlphaFoldDB" id="A0A846HFL6"/>
<dbReference type="InterPro" id="IPR018891">
    <property type="entry name" value="AIPR_C"/>
</dbReference>
<feature type="domain" description="Abortive phage infection protein C-terminal" evidence="1">
    <location>
        <begin position="65"/>
        <end position="385"/>
    </location>
</feature>
<organism evidence="2 3">
    <name type="scientific">Hassallia byssoidea VB512170</name>
    <dbReference type="NCBI Taxonomy" id="1304833"/>
    <lineage>
        <taxon>Bacteria</taxon>
        <taxon>Bacillati</taxon>
        <taxon>Cyanobacteriota</taxon>
        <taxon>Cyanophyceae</taxon>
        <taxon>Nostocales</taxon>
        <taxon>Tolypothrichaceae</taxon>
        <taxon>Hassallia</taxon>
    </lineage>
</organism>
<gene>
    <name evidence="2" type="ORF">PI95_025130</name>
</gene>
<sequence length="420" mass="47527">MDAFEFHLPVDEYRTLPVPFYGLGDGRQPKLATCFVRASEIPDALKEWMSVNPRIPRFNKKDELTGSVARAIVTTLMEEPEKFVIKNQGIYLLTEKANHTKETGGQGILTLRFSDPQRHGLVNGGHTFQAIRQVAEDPDRLEPWEPYVRLHIFEMGGANSSVITEMAEGLNRSLQVDNPSLENLRGTFDEIRNSLQGKLGYEQIAYRQGDSGDVDIQQVLMYMSLLNIKKFPDRKTHPHTIFSQSKVVLDTFIEDIKPDNKSDNKSDDSAFKRMIPHLHEILVLTDSIQKLAVEQQTLGRLKVSNAKKQNRVRSEKNKNRPAYFAGGVIGGNLPAGLLYPMLAAFRANISPKAWNEGRFEWLAEPQDLLKATIEEMAQIVRQEYDDNKSKPAEVGRKEAAYRGCYGVLFVELAQRNLLAN</sequence>
<keyword evidence="3" id="KW-1185">Reference proteome</keyword>
<name>A0A846HFL6_9CYAN</name>
<reference evidence="2 3" key="1">
    <citation type="journal article" date="2015" name="Genome Announc.">
        <title>Draft Genome Sequence of Cyanobacterium Hassallia byssoidea Strain VB512170, Isolated from Monuments in India.</title>
        <authorList>
            <person name="Singh D."/>
            <person name="Chandrababunaidu M.M."/>
            <person name="Panda A."/>
            <person name="Sen D."/>
            <person name="Bhattacharyya S."/>
            <person name="Adhikary S.P."/>
            <person name="Tripathy S."/>
        </authorList>
    </citation>
    <scope>NUCLEOTIDE SEQUENCE [LARGE SCALE GENOMIC DNA]</scope>
    <source>
        <strain evidence="2 3">VB512170</strain>
    </source>
</reference>
<comment type="caution">
    <text evidence="2">The sequence shown here is derived from an EMBL/GenBank/DDBJ whole genome shotgun (WGS) entry which is preliminary data.</text>
</comment>
<protein>
    <recommendedName>
        <fullName evidence="1">Abortive phage infection protein C-terminal domain-containing protein</fullName>
    </recommendedName>
</protein>
<dbReference type="Pfam" id="PF10592">
    <property type="entry name" value="AIPR"/>
    <property type="match status" value="1"/>
</dbReference>
<evidence type="ECO:0000313" key="2">
    <source>
        <dbReference type="EMBL" id="NEU75748.1"/>
    </source>
</evidence>
<accession>A0A846HFL6</accession>
<dbReference type="EMBL" id="JTCM02000081">
    <property type="protein sequence ID" value="NEU75748.1"/>
    <property type="molecule type" value="Genomic_DNA"/>
</dbReference>
<proteinExistence type="predicted"/>